<organism evidence="3 4">
    <name type="scientific">Lolium multiflorum</name>
    <name type="common">Italian ryegrass</name>
    <name type="synonym">Lolium perenne subsp. multiflorum</name>
    <dbReference type="NCBI Taxonomy" id="4521"/>
    <lineage>
        <taxon>Eukaryota</taxon>
        <taxon>Viridiplantae</taxon>
        <taxon>Streptophyta</taxon>
        <taxon>Embryophyta</taxon>
        <taxon>Tracheophyta</taxon>
        <taxon>Spermatophyta</taxon>
        <taxon>Magnoliopsida</taxon>
        <taxon>Liliopsida</taxon>
        <taxon>Poales</taxon>
        <taxon>Poaceae</taxon>
        <taxon>BOP clade</taxon>
        <taxon>Pooideae</taxon>
        <taxon>Poodae</taxon>
        <taxon>Poeae</taxon>
        <taxon>Poeae Chloroplast Group 2 (Poeae type)</taxon>
        <taxon>Loliodinae</taxon>
        <taxon>Loliinae</taxon>
        <taxon>Lolium</taxon>
    </lineage>
</organism>
<comment type="caution">
    <text evidence="3">The sequence shown here is derived from an EMBL/GenBank/DDBJ whole genome shotgun (WGS) entry which is preliminary data.</text>
</comment>
<evidence type="ECO:0000313" key="4">
    <source>
        <dbReference type="Proteomes" id="UP001231189"/>
    </source>
</evidence>
<proteinExistence type="predicted"/>
<dbReference type="SUPFAM" id="SSF52047">
    <property type="entry name" value="RNI-like"/>
    <property type="match status" value="1"/>
</dbReference>
<feature type="compositionally biased region" description="Basic residues" evidence="1">
    <location>
        <begin position="1"/>
        <end position="17"/>
    </location>
</feature>
<feature type="region of interest" description="Disordered" evidence="1">
    <location>
        <begin position="1"/>
        <end position="32"/>
    </location>
</feature>
<sequence>MAKSHRRRRAARSMGKHSVKDLSSSNRDPPLAMLEEDEGSQFDWLSNLPDDMLLNIVERLDTADATRTSILSKRWKQIPNMLSKILIMVGPTDSDQDRSDDDVARATATMLAATQSLLEHRSTSASAYPIHHLCMHFFLGDESIRIGRISANTIATHKVGVAEFKILTEKEGKRCSADDRLAYGKKLNSLINDSPNAFSCLTRLKLENLTLGESDFPKIFRLCKRLEFLHLENCDMGFQSLLEVEHQRLRELEIFRCDFERVDLNWLPELTTLTISSFTSLHDPLSCGYVPLLHTVSIRNSALSWQKMLKLSEFLGKATVSNLTLGFEKEKIWVTPEDPRELSQVFSKLRLMNLAAISKECDLTWTMFVLHGAPSLEELCIRVCDCFGVWDKDEREKFGYSEERKDVGAKWEAYDFKHCNLAVLRIFGFQSKDKFFNYAKAVIKAAVNLKDIYLHEKPACKVGCSRRSKKYPRSTMEKNLVRSSLSMHTHPLLRLHFSL</sequence>
<dbReference type="Gene3D" id="1.20.1280.50">
    <property type="match status" value="1"/>
</dbReference>
<dbReference type="Pfam" id="PF00646">
    <property type="entry name" value="F-box"/>
    <property type="match status" value="1"/>
</dbReference>
<dbReference type="InterPro" id="IPR036047">
    <property type="entry name" value="F-box-like_dom_sf"/>
</dbReference>
<dbReference type="SUPFAM" id="SSF81383">
    <property type="entry name" value="F-box domain"/>
    <property type="match status" value="1"/>
</dbReference>
<evidence type="ECO:0000313" key="3">
    <source>
        <dbReference type="EMBL" id="KAK1621378.1"/>
    </source>
</evidence>
<dbReference type="PROSITE" id="PS50181">
    <property type="entry name" value="FBOX"/>
    <property type="match status" value="1"/>
</dbReference>
<reference evidence="3" key="1">
    <citation type="submission" date="2023-07" db="EMBL/GenBank/DDBJ databases">
        <title>A chromosome-level genome assembly of Lolium multiflorum.</title>
        <authorList>
            <person name="Chen Y."/>
            <person name="Copetti D."/>
            <person name="Kolliker R."/>
            <person name="Studer B."/>
        </authorList>
    </citation>
    <scope>NUCLEOTIDE SEQUENCE</scope>
    <source>
        <strain evidence="3">02402/16</strain>
        <tissue evidence="3">Leaf</tissue>
    </source>
</reference>
<dbReference type="InterPro" id="IPR044997">
    <property type="entry name" value="F-box_plant"/>
</dbReference>
<feature type="domain" description="F-box" evidence="2">
    <location>
        <begin position="42"/>
        <end position="89"/>
    </location>
</feature>
<gene>
    <name evidence="3" type="ORF">QYE76_026895</name>
</gene>
<dbReference type="InterPro" id="IPR032675">
    <property type="entry name" value="LRR_dom_sf"/>
</dbReference>
<dbReference type="EMBL" id="JAUUTY010000006">
    <property type="protein sequence ID" value="KAK1621378.1"/>
    <property type="molecule type" value="Genomic_DNA"/>
</dbReference>
<dbReference type="PANTHER" id="PTHR32153">
    <property type="entry name" value="OJ000223_09.16 PROTEIN"/>
    <property type="match status" value="1"/>
</dbReference>
<evidence type="ECO:0000256" key="1">
    <source>
        <dbReference type="SAM" id="MobiDB-lite"/>
    </source>
</evidence>
<name>A0AAD8VYF3_LOLMU</name>
<protein>
    <recommendedName>
        <fullName evidence="2">F-box domain-containing protein</fullName>
    </recommendedName>
</protein>
<dbReference type="InterPro" id="IPR055357">
    <property type="entry name" value="LRR_At1g61320_AtMIF1"/>
</dbReference>
<dbReference type="AlphaFoldDB" id="A0AAD8VYF3"/>
<evidence type="ECO:0000259" key="2">
    <source>
        <dbReference type="PROSITE" id="PS50181"/>
    </source>
</evidence>
<dbReference type="Proteomes" id="UP001231189">
    <property type="component" value="Unassembled WGS sequence"/>
</dbReference>
<keyword evidence="4" id="KW-1185">Reference proteome</keyword>
<dbReference type="InterPro" id="IPR001810">
    <property type="entry name" value="F-box_dom"/>
</dbReference>
<dbReference type="Gene3D" id="3.80.10.10">
    <property type="entry name" value="Ribonuclease Inhibitor"/>
    <property type="match status" value="1"/>
</dbReference>
<dbReference type="Pfam" id="PF23622">
    <property type="entry name" value="LRR_At1g61320_AtMIF1"/>
    <property type="match status" value="1"/>
</dbReference>
<accession>A0AAD8VYF3</accession>